<keyword evidence="6" id="KW-1185">Reference proteome</keyword>
<dbReference type="PANTHER" id="PTHR42781">
    <property type="entry name" value="SPERMIDINE/PUTRESCINE IMPORT ATP-BINDING PROTEIN POTA"/>
    <property type="match status" value="1"/>
</dbReference>
<sequence>MKAIGITKTFPGMARPALRDVTIEAGPGELLDLMGPSGSGKSTLVTVINGLTSPDAGRVLIGGRDVTSLAPARRPTATMFQQDNLFPERTVADNVAYPLRLAGASRTHLQDQTEVMLLRLGLAGVADALPRQLSGGQRRRVALARALVTRPEVLLLDEPLSGLEQGLKSSLLDLIDQMRRRLGMTVIHVTHDTPLALGTADRIVVLNRGEVVDEGSPRDIYQRPTSSFVASFMGASSFLDVRVLGPGESDSQRRVDVLGTPMTVACPPTVPVTAGSEAVLLIRPNALSVVPASGTATVMGQPEPRGMLGVIQRRFYRGEWMEYQIETERGSVLGTGELWGPLLERHDPARLVFHPDRLWLFPR</sequence>
<gene>
    <name evidence="5" type="ORF">PROPJV5_2015</name>
</gene>
<keyword evidence="3" id="KW-0067">ATP-binding</keyword>
<dbReference type="RefSeq" id="WP_119716170.1">
    <property type="nucleotide sequence ID" value="NZ_OMOH01000008.1"/>
</dbReference>
<dbReference type="Gene3D" id="3.40.50.300">
    <property type="entry name" value="P-loop containing nucleotide triphosphate hydrolases"/>
    <property type="match status" value="1"/>
</dbReference>
<evidence type="ECO:0000313" key="6">
    <source>
        <dbReference type="Proteomes" id="UP000265962"/>
    </source>
</evidence>
<dbReference type="AlphaFoldDB" id="A0A375I2J0"/>
<dbReference type="InterPro" id="IPR003439">
    <property type="entry name" value="ABC_transporter-like_ATP-bd"/>
</dbReference>
<dbReference type="SMART" id="SM00382">
    <property type="entry name" value="AAA"/>
    <property type="match status" value="1"/>
</dbReference>
<dbReference type="EMBL" id="OMOH01000008">
    <property type="protein sequence ID" value="SPF69050.1"/>
    <property type="molecule type" value="Genomic_DNA"/>
</dbReference>
<keyword evidence="5" id="KW-0378">Hydrolase</keyword>
<dbReference type="InterPro" id="IPR017871">
    <property type="entry name" value="ABC_transporter-like_CS"/>
</dbReference>
<dbReference type="Pfam" id="PF00005">
    <property type="entry name" value="ABC_tran"/>
    <property type="match status" value="1"/>
</dbReference>
<dbReference type="PROSITE" id="PS50893">
    <property type="entry name" value="ABC_TRANSPORTER_2"/>
    <property type="match status" value="1"/>
</dbReference>
<evidence type="ECO:0000313" key="5">
    <source>
        <dbReference type="EMBL" id="SPF69050.1"/>
    </source>
</evidence>
<accession>A0A375I2J0</accession>
<dbReference type="InterPro" id="IPR050093">
    <property type="entry name" value="ABC_SmlMolc_Importer"/>
</dbReference>
<organism evidence="5 6">
    <name type="scientific">Propionibacterium ruminifibrarum</name>
    <dbReference type="NCBI Taxonomy" id="1962131"/>
    <lineage>
        <taxon>Bacteria</taxon>
        <taxon>Bacillati</taxon>
        <taxon>Actinomycetota</taxon>
        <taxon>Actinomycetes</taxon>
        <taxon>Propionibacteriales</taxon>
        <taxon>Propionibacteriaceae</taxon>
        <taxon>Propionibacterium</taxon>
    </lineage>
</organism>
<keyword evidence="2" id="KW-0547">Nucleotide-binding</keyword>
<evidence type="ECO:0000256" key="3">
    <source>
        <dbReference type="ARBA" id="ARBA00022840"/>
    </source>
</evidence>
<dbReference type="InterPro" id="IPR003593">
    <property type="entry name" value="AAA+_ATPase"/>
</dbReference>
<name>A0A375I2J0_9ACTN</name>
<dbReference type="GO" id="GO:0016887">
    <property type="term" value="F:ATP hydrolysis activity"/>
    <property type="evidence" value="ECO:0007669"/>
    <property type="project" value="InterPro"/>
</dbReference>
<dbReference type="SUPFAM" id="SSF52540">
    <property type="entry name" value="P-loop containing nucleoside triphosphate hydrolases"/>
    <property type="match status" value="1"/>
</dbReference>
<dbReference type="PROSITE" id="PS00211">
    <property type="entry name" value="ABC_TRANSPORTER_1"/>
    <property type="match status" value="1"/>
</dbReference>
<keyword evidence="1" id="KW-0813">Transport</keyword>
<dbReference type="OrthoDB" id="3180400at2"/>
<dbReference type="GO" id="GO:0005524">
    <property type="term" value="F:ATP binding"/>
    <property type="evidence" value="ECO:0007669"/>
    <property type="project" value="UniProtKB-KW"/>
</dbReference>
<protein>
    <submittedName>
        <fullName evidence="5">Adenosinetriphosphatase</fullName>
        <ecNumber evidence="5">3.6.1.3</ecNumber>
    </submittedName>
</protein>
<evidence type="ECO:0000259" key="4">
    <source>
        <dbReference type="PROSITE" id="PS50893"/>
    </source>
</evidence>
<dbReference type="EC" id="3.6.1.3" evidence="5"/>
<dbReference type="InterPro" id="IPR027417">
    <property type="entry name" value="P-loop_NTPase"/>
</dbReference>
<dbReference type="Proteomes" id="UP000265962">
    <property type="component" value="Unassembled WGS sequence"/>
</dbReference>
<evidence type="ECO:0000256" key="1">
    <source>
        <dbReference type="ARBA" id="ARBA00022448"/>
    </source>
</evidence>
<reference evidence="6" key="1">
    <citation type="submission" date="2018-02" db="EMBL/GenBank/DDBJ databases">
        <authorList>
            <person name="Hornung B."/>
        </authorList>
    </citation>
    <scope>NUCLEOTIDE SEQUENCE [LARGE SCALE GENOMIC DNA]</scope>
</reference>
<feature type="domain" description="ABC transporter" evidence="4">
    <location>
        <begin position="1"/>
        <end position="233"/>
    </location>
</feature>
<proteinExistence type="predicted"/>
<evidence type="ECO:0000256" key="2">
    <source>
        <dbReference type="ARBA" id="ARBA00022741"/>
    </source>
</evidence>
<dbReference type="PANTHER" id="PTHR42781:SF4">
    <property type="entry name" value="SPERMIDINE_PUTRESCINE IMPORT ATP-BINDING PROTEIN POTA"/>
    <property type="match status" value="1"/>
</dbReference>
<dbReference type="Gene3D" id="2.40.50.100">
    <property type="match status" value="1"/>
</dbReference>